<keyword evidence="3" id="KW-1185">Reference proteome</keyword>
<evidence type="ECO:0000256" key="1">
    <source>
        <dbReference type="SAM" id="SignalP"/>
    </source>
</evidence>
<dbReference type="Gene3D" id="3.40.1000.10">
    <property type="entry name" value="Mog1/PsbP, alpha/beta/alpha sandwich"/>
    <property type="match status" value="1"/>
</dbReference>
<dbReference type="OrthoDB" id="65075at2"/>
<evidence type="ECO:0000313" key="2">
    <source>
        <dbReference type="EMBL" id="SEI56990.1"/>
    </source>
</evidence>
<dbReference type="EMBL" id="FNZA01000001">
    <property type="protein sequence ID" value="SEI56990.1"/>
    <property type="molecule type" value="Genomic_DNA"/>
</dbReference>
<feature type="chain" id="PRO_5011708612" evidence="1">
    <location>
        <begin position="22"/>
        <end position="192"/>
    </location>
</feature>
<feature type="signal peptide" evidence="1">
    <location>
        <begin position="1"/>
        <end position="21"/>
    </location>
</feature>
<dbReference type="AlphaFoldDB" id="A0A1H6RYX1"/>
<name>A0A1H6RYX1_9DEIO</name>
<dbReference type="RefSeq" id="WP_092262386.1">
    <property type="nucleotide sequence ID" value="NZ_FNZA01000001.1"/>
</dbReference>
<proteinExistence type="predicted"/>
<dbReference type="STRING" id="856736.SAMN04488058_1018"/>
<reference evidence="3" key="1">
    <citation type="submission" date="2016-10" db="EMBL/GenBank/DDBJ databases">
        <authorList>
            <person name="Varghese N."/>
            <person name="Submissions S."/>
        </authorList>
    </citation>
    <scope>NUCLEOTIDE SEQUENCE [LARGE SCALE GENOMIC DNA]</scope>
    <source>
        <strain evidence="3">CGMCC 1.10218</strain>
    </source>
</reference>
<keyword evidence="1" id="KW-0732">Signal</keyword>
<accession>A0A1H6RYX1</accession>
<organism evidence="2 3">
    <name type="scientific">Deinococcus reticulitermitis</name>
    <dbReference type="NCBI Taxonomy" id="856736"/>
    <lineage>
        <taxon>Bacteria</taxon>
        <taxon>Thermotogati</taxon>
        <taxon>Deinococcota</taxon>
        <taxon>Deinococci</taxon>
        <taxon>Deinococcales</taxon>
        <taxon>Deinococcaceae</taxon>
        <taxon>Deinococcus</taxon>
    </lineage>
</organism>
<evidence type="ECO:0000313" key="3">
    <source>
        <dbReference type="Proteomes" id="UP000199223"/>
    </source>
</evidence>
<protein>
    <submittedName>
        <fullName evidence="2">Uncharacterized protein</fullName>
    </submittedName>
</protein>
<dbReference type="Proteomes" id="UP000199223">
    <property type="component" value="Unassembled WGS sequence"/>
</dbReference>
<sequence length="192" mass="20722">MTFARLLSFTLLVASLGVSQAQTAPAQTAPAQTTPAQTAPTQTTLVAFSDARLPFSISAPGNWLGINLGDGANGLSIVSARTSPATMIRLLFAGKDTGEKINLTVEADNYEEDLKATKLTVRRLSSKEVTYGGLRGVEREYQLVGGQTEVRMRVWFADNAGHLFSFQLTDTAPRYAAASELFSRMLATVKFR</sequence>
<gene>
    <name evidence="2" type="ORF">SAMN04488058_1018</name>
</gene>